<dbReference type="GeneID" id="64670637"/>
<reference evidence="1" key="1">
    <citation type="journal article" date="2020" name="New Phytol.">
        <title>Comparative genomics reveals dynamic genome evolution in host specialist ectomycorrhizal fungi.</title>
        <authorList>
            <person name="Lofgren L.A."/>
            <person name="Nguyen N.H."/>
            <person name="Vilgalys R."/>
            <person name="Ruytinx J."/>
            <person name="Liao H.L."/>
            <person name="Branco S."/>
            <person name="Kuo A."/>
            <person name="LaButti K."/>
            <person name="Lipzen A."/>
            <person name="Andreopoulos W."/>
            <person name="Pangilinan J."/>
            <person name="Riley R."/>
            <person name="Hundley H."/>
            <person name="Na H."/>
            <person name="Barry K."/>
            <person name="Grigoriev I.V."/>
            <person name="Stajich J.E."/>
            <person name="Kennedy P.G."/>
        </authorList>
    </citation>
    <scope>NUCLEOTIDE SEQUENCE</scope>
    <source>
        <strain evidence="1">FC203</strain>
    </source>
</reference>
<evidence type="ECO:0000313" key="2">
    <source>
        <dbReference type="Proteomes" id="UP001195769"/>
    </source>
</evidence>
<organism evidence="1 2">
    <name type="scientific">Suillus fuscotomentosus</name>
    <dbReference type="NCBI Taxonomy" id="1912939"/>
    <lineage>
        <taxon>Eukaryota</taxon>
        <taxon>Fungi</taxon>
        <taxon>Dikarya</taxon>
        <taxon>Basidiomycota</taxon>
        <taxon>Agaricomycotina</taxon>
        <taxon>Agaricomycetes</taxon>
        <taxon>Agaricomycetidae</taxon>
        <taxon>Boletales</taxon>
        <taxon>Suillineae</taxon>
        <taxon>Suillaceae</taxon>
        <taxon>Suillus</taxon>
    </lineage>
</organism>
<gene>
    <name evidence="1" type="ORF">F5891DRAFT_970369</name>
</gene>
<dbReference type="Proteomes" id="UP001195769">
    <property type="component" value="Unassembled WGS sequence"/>
</dbReference>
<sequence length="94" mass="10509">IDVALTIGAEGHVVTWHESCHEELLSHLMPAAPLEKISSLTTRKDKFHLDHTLQMKELASFCATMTDLADNVSYIQAYCTKKNTSYQLIPGVFC</sequence>
<evidence type="ECO:0000313" key="1">
    <source>
        <dbReference type="EMBL" id="KAG1884853.1"/>
    </source>
</evidence>
<name>A0AAD4DN89_9AGAM</name>
<comment type="caution">
    <text evidence="1">The sequence shown here is derived from an EMBL/GenBank/DDBJ whole genome shotgun (WGS) entry which is preliminary data.</text>
</comment>
<feature type="non-terminal residue" evidence="1">
    <location>
        <position position="1"/>
    </location>
</feature>
<proteinExistence type="predicted"/>
<keyword evidence="2" id="KW-1185">Reference proteome</keyword>
<accession>A0AAD4DN89</accession>
<dbReference type="AlphaFoldDB" id="A0AAD4DN89"/>
<dbReference type="RefSeq" id="XP_041216330.1">
    <property type="nucleotide sequence ID" value="XM_041376339.1"/>
</dbReference>
<dbReference type="EMBL" id="JABBWK010000360">
    <property type="protein sequence ID" value="KAG1884853.1"/>
    <property type="molecule type" value="Genomic_DNA"/>
</dbReference>
<protein>
    <submittedName>
        <fullName evidence="1">Uncharacterized protein</fullName>
    </submittedName>
</protein>